<keyword evidence="2" id="KW-1185">Reference proteome</keyword>
<accession>A0ABU8YUN8</accession>
<reference evidence="1 2" key="1">
    <citation type="journal article" date="2020" name="Harmful Algae">
        <title>Molecular and morphological characterization of a novel dihydroanatoxin-a producing Microcoleus species (cyanobacteria) from the Russian River, California, USA.</title>
        <authorList>
            <person name="Conklin K.Y."/>
            <person name="Stancheva R."/>
            <person name="Otten T.G."/>
            <person name="Fadness R."/>
            <person name="Boyer G.L."/>
            <person name="Read B."/>
            <person name="Zhang X."/>
            <person name="Sheath R.G."/>
        </authorList>
    </citation>
    <scope>NUCLEOTIDE SEQUENCE [LARGE SCALE GENOMIC DNA]</scope>
    <source>
        <strain evidence="1 2">PTRS2</strain>
    </source>
</reference>
<dbReference type="RefSeq" id="WP_340541955.1">
    <property type="nucleotide sequence ID" value="NZ_JBBLXS010000488.1"/>
</dbReference>
<sequence length="69" mass="7756">MNWNRINITGERGRSLLKHKNHQRVVPGLALCNSGRKQPILKGEFSVIANPGDAPPFWSIANSRLHLDK</sequence>
<proteinExistence type="predicted"/>
<comment type="caution">
    <text evidence="1">The sequence shown here is derived from an EMBL/GenBank/DDBJ whole genome shotgun (WGS) entry which is preliminary data.</text>
</comment>
<protein>
    <submittedName>
        <fullName evidence="1">Uncharacterized protein</fullName>
    </submittedName>
</protein>
<name>A0ABU8YUN8_9CYAN</name>
<gene>
    <name evidence="1" type="ORF">WMG39_24635</name>
</gene>
<evidence type="ECO:0000313" key="2">
    <source>
        <dbReference type="Proteomes" id="UP001384579"/>
    </source>
</evidence>
<dbReference type="EMBL" id="JBBLXS010000488">
    <property type="protein sequence ID" value="MEK0188001.1"/>
    <property type="molecule type" value="Genomic_DNA"/>
</dbReference>
<evidence type="ECO:0000313" key="1">
    <source>
        <dbReference type="EMBL" id="MEK0188001.1"/>
    </source>
</evidence>
<organism evidence="1 2">
    <name type="scientific">Microcoleus anatoxicus PTRS2</name>
    <dbReference type="NCBI Taxonomy" id="2705321"/>
    <lineage>
        <taxon>Bacteria</taxon>
        <taxon>Bacillati</taxon>
        <taxon>Cyanobacteriota</taxon>
        <taxon>Cyanophyceae</taxon>
        <taxon>Oscillatoriophycideae</taxon>
        <taxon>Oscillatoriales</taxon>
        <taxon>Microcoleaceae</taxon>
        <taxon>Microcoleus</taxon>
        <taxon>Microcoleus anatoxicus</taxon>
    </lineage>
</organism>
<dbReference type="Proteomes" id="UP001384579">
    <property type="component" value="Unassembled WGS sequence"/>
</dbReference>